<sequence length="348" mass="39468">MIFGFIFLGLIGISLIGLAMHLSRRPIRCCDDALHERLTSTGMSRMFILTTLMLLGLYLLIKVWSIRILPLCMRLYFTYALTDASLGLTRFLMYRNLSIDMELQPLFKVRRLLTVYKADFIGILIAIPIDLCYWSTDNWLISNILAAVVALHLMLYIRFTSLGYSSILLMAFFVYDVFFVFYTPVMTTVATSINIPIKLVWPRSLTNFTLLGSAQEKDRYSFLGLGDIVIPGLYLTLLVRMEETLKIAPESLSRPFCVARRGLFAYGLALVTTVSSLLFMKVAQPALLYIVPAILSTVYGSIWIKHTTADRKAIFKYDEDRLSIRPFRQGTSSGSDSAPNRPAESHQE</sequence>
<keyword evidence="3 9" id="KW-0812">Transmembrane</keyword>
<feature type="compositionally biased region" description="Polar residues" evidence="8">
    <location>
        <begin position="329"/>
        <end position="338"/>
    </location>
</feature>
<accession>A0A4Z1TCV9</accession>
<evidence type="ECO:0000256" key="2">
    <source>
        <dbReference type="ARBA" id="ARBA00006859"/>
    </source>
</evidence>
<name>A0A4Z1TCV9_GIAMU</name>
<feature type="transmembrane region" description="Helical" evidence="9">
    <location>
        <begin position="262"/>
        <end position="280"/>
    </location>
</feature>
<dbReference type="GO" id="GO:0006465">
    <property type="term" value="P:signal peptide processing"/>
    <property type="evidence" value="ECO:0007669"/>
    <property type="project" value="TreeGrafter"/>
</dbReference>
<keyword evidence="6 9" id="KW-1133">Transmembrane helix</keyword>
<dbReference type="GO" id="GO:0033619">
    <property type="term" value="P:membrane protein proteolysis"/>
    <property type="evidence" value="ECO:0007669"/>
    <property type="project" value="TreeGrafter"/>
</dbReference>
<gene>
    <name evidence="10" type="ORF">GMRT_10389</name>
</gene>
<dbReference type="PANTHER" id="PTHR12174">
    <property type="entry name" value="SIGNAL PEPTIDE PEPTIDASE"/>
    <property type="match status" value="1"/>
</dbReference>
<keyword evidence="5" id="KW-0256">Endoplasmic reticulum</keyword>
<comment type="similarity">
    <text evidence="2">Belongs to the peptidase A22B family.</text>
</comment>
<feature type="transmembrane region" description="Helical" evidence="9">
    <location>
        <begin position="286"/>
        <end position="304"/>
    </location>
</feature>
<dbReference type="InterPro" id="IPR007369">
    <property type="entry name" value="Peptidase_A22B_SPP"/>
</dbReference>
<evidence type="ECO:0000256" key="9">
    <source>
        <dbReference type="SAM" id="Phobius"/>
    </source>
</evidence>
<evidence type="ECO:0000256" key="4">
    <source>
        <dbReference type="ARBA" id="ARBA00022801"/>
    </source>
</evidence>
<evidence type="ECO:0000313" key="11">
    <source>
        <dbReference type="Proteomes" id="UP000315496"/>
    </source>
</evidence>
<dbReference type="SMART" id="SM00730">
    <property type="entry name" value="PSN"/>
    <property type="match status" value="1"/>
</dbReference>
<dbReference type="Pfam" id="PF04258">
    <property type="entry name" value="Peptidase_A22B"/>
    <property type="match status" value="1"/>
</dbReference>
<evidence type="ECO:0000256" key="7">
    <source>
        <dbReference type="ARBA" id="ARBA00023136"/>
    </source>
</evidence>
<reference evidence="10 11" key="1">
    <citation type="submission" date="2019-05" db="EMBL/GenBank/DDBJ databases">
        <title>The compact genome of Giardia muris reveals important steps in the evolution of intestinal protozoan parasites.</title>
        <authorList>
            <person name="Xu F."/>
            <person name="Jimenez-Gonzalez A."/>
            <person name="Einarsson E."/>
            <person name="Astvaldsson A."/>
            <person name="Peirasmaki D."/>
            <person name="Eckmann L."/>
            <person name="Andersson J.O."/>
            <person name="Svard S.G."/>
            <person name="Jerlstrom-Hultqvist J."/>
        </authorList>
    </citation>
    <scope>NUCLEOTIDE SEQUENCE [LARGE SCALE GENOMIC DNA]</scope>
    <source>
        <strain evidence="10 11">Roberts-Thomson</strain>
    </source>
</reference>
<evidence type="ECO:0000256" key="5">
    <source>
        <dbReference type="ARBA" id="ARBA00022824"/>
    </source>
</evidence>
<organism evidence="10 11">
    <name type="scientific">Giardia muris</name>
    <dbReference type="NCBI Taxonomy" id="5742"/>
    <lineage>
        <taxon>Eukaryota</taxon>
        <taxon>Metamonada</taxon>
        <taxon>Diplomonadida</taxon>
        <taxon>Hexamitidae</taxon>
        <taxon>Giardiinae</taxon>
        <taxon>Giardia</taxon>
    </lineage>
</organism>
<proteinExistence type="inferred from homology"/>
<feature type="transmembrane region" description="Helical" evidence="9">
    <location>
        <begin position="6"/>
        <end position="22"/>
    </location>
</feature>
<feature type="transmembrane region" description="Helical" evidence="9">
    <location>
        <begin position="140"/>
        <end position="157"/>
    </location>
</feature>
<dbReference type="OrthoDB" id="29661at2759"/>
<dbReference type="VEuPathDB" id="GiardiaDB:GMRT_10389"/>
<dbReference type="GO" id="GO:0098554">
    <property type="term" value="C:cytoplasmic side of endoplasmic reticulum membrane"/>
    <property type="evidence" value="ECO:0007669"/>
    <property type="project" value="TreeGrafter"/>
</dbReference>
<feature type="transmembrane region" description="Helical" evidence="9">
    <location>
        <begin position="114"/>
        <end position="134"/>
    </location>
</feature>
<feature type="transmembrane region" description="Helical" evidence="9">
    <location>
        <begin position="43"/>
        <end position="61"/>
    </location>
</feature>
<evidence type="ECO:0000256" key="8">
    <source>
        <dbReference type="SAM" id="MobiDB-lite"/>
    </source>
</evidence>
<evidence type="ECO:0000313" key="10">
    <source>
        <dbReference type="EMBL" id="TNJ30341.1"/>
    </source>
</evidence>
<evidence type="ECO:0000256" key="3">
    <source>
        <dbReference type="ARBA" id="ARBA00022692"/>
    </source>
</evidence>
<protein>
    <submittedName>
        <fullName evidence="10">Signal peptide peptidase</fullName>
    </submittedName>
</protein>
<keyword evidence="7 9" id="KW-0472">Membrane</keyword>
<keyword evidence="11" id="KW-1185">Reference proteome</keyword>
<comment type="subcellular location">
    <subcellularLocation>
        <location evidence="1">Endoplasmic reticulum membrane</location>
        <topology evidence="1">Multi-pass membrane protein</topology>
    </subcellularLocation>
</comment>
<feature type="region of interest" description="Disordered" evidence="8">
    <location>
        <begin position="326"/>
        <end position="348"/>
    </location>
</feature>
<dbReference type="Proteomes" id="UP000315496">
    <property type="component" value="Chromosome 1"/>
</dbReference>
<dbReference type="AlphaFoldDB" id="A0A4Z1TCV9"/>
<dbReference type="InterPro" id="IPR006639">
    <property type="entry name" value="Preselin/SPP"/>
</dbReference>
<feature type="transmembrane region" description="Helical" evidence="9">
    <location>
        <begin position="220"/>
        <end position="241"/>
    </location>
</feature>
<evidence type="ECO:0000256" key="6">
    <source>
        <dbReference type="ARBA" id="ARBA00022989"/>
    </source>
</evidence>
<comment type="caution">
    <text evidence="10">The sequence shown here is derived from an EMBL/GenBank/DDBJ whole genome shotgun (WGS) entry which is preliminary data.</text>
</comment>
<dbReference type="EMBL" id="VDLU01000001">
    <property type="protein sequence ID" value="TNJ30341.1"/>
    <property type="molecule type" value="Genomic_DNA"/>
</dbReference>
<keyword evidence="4" id="KW-0378">Hydrolase</keyword>
<feature type="transmembrane region" description="Helical" evidence="9">
    <location>
        <begin position="164"/>
        <end position="182"/>
    </location>
</feature>
<dbReference type="GO" id="GO:0098553">
    <property type="term" value="C:lumenal side of endoplasmic reticulum membrane"/>
    <property type="evidence" value="ECO:0007669"/>
    <property type="project" value="TreeGrafter"/>
</dbReference>
<evidence type="ECO:0000256" key="1">
    <source>
        <dbReference type="ARBA" id="ARBA00004477"/>
    </source>
</evidence>
<dbReference type="PANTHER" id="PTHR12174:SF23">
    <property type="entry name" value="MINOR HISTOCOMPATIBILITY ANTIGEN H13"/>
    <property type="match status" value="1"/>
</dbReference>
<dbReference type="GO" id="GO:0042500">
    <property type="term" value="F:aspartic endopeptidase activity, intramembrane cleaving"/>
    <property type="evidence" value="ECO:0007669"/>
    <property type="project" value="InterPro"/>
</dbReference>